<sequence>MAGPEQPGKRIDPTRPSQSAPPTGVGTGAAGSPASGQVPGPSPTPSAYPAGPQGGPASGTGAFPANPTVPGGPVPGGPVPGGPAGGRSARRGIGYTTYAITVLVAVIAILVVIFVVKNDAQVSIWLFGTTRQMSVAGALAASAGGGLIIGLLVGVIPQIRLRRELRQLRRAARG</sequence>
<evidence type="ECO:0000256" key="2">
    <source>
        <dbReference type="ARBA" id="ARBA00022692"/>
    </source>
</evidence>
<feature type="compositionally biased region" description="Low complexity" evidence="5">
    <location>
        <begin position="20"/>
        <end position="36"/>
    </location>
</feature>
<evidence type="ECO:0000313" key="9">
    <source>
        <dbReference type="Proteomes" id="UP001201873"/>
    </source>
</evidence>
<keyword evidence="2 6" id="KW-0812">Transmembrane</keyword>
<organism evidence="8 9">
    <name type="scientific">Frankia umida</name>
    <dbReference type="NCBI Taxonomy" id="573489"/>
    <lineage>
        <taxon>Bacteria</taxon>
        <taxon>Bacillati</taxon>
        <taxon>Actinomycetota</taxon>
        <taxon>Actinomycetes</taxon>
        <taxon>Frankiales</taxon>
        <taxon>Frankiaceae</taxon>
        <taxon>Frankia</taxon>
    </lineage>
</organism>
<name>A0ABT0JWT5_9ACTN</name>
<feature type="compositionally biased region" description="Pro residues" evidence="5">
    <location>
        <begin position="70"/>
        <end position="81"/>
    </location>
</feature>
<proteinExistence type="predicted"/>
<dbReference type="RefSeq" id="WP_248824374.1">
    <property type="nucleotide sequence ID" value="NZ_JALKFT010000007.1"/>
</dbReference>
<evidence type="ECO:0000256" key="1">
    <source>
        <dbReference type="ARBA" id="ARBA00022475"/>
    </source>
</evidence>
<feature type="domain" description="Lipopolysaccharide assembly protein A" evidence="7">
    <location>
        <begin position="117"/>
        <end position="172"/>
    </location>
</feature>
<evidence type="ECO:0000256" key="6">
    <source>
        <dbReference type="SAM" id="Phobius"/>
    </source>
</evidence>
<comment type="caution">
    <text evidence="8">The sequence shown here is derived from an EMBL/GenBank/DDBJ whole genome shotgun (WGS) entry which is preliminary data.</text>
</comment>
<evidence type="ECO:0000256" key="3">
    <source>
        <dbReference type="ARBA" id="ARBA00022989"/>
    </source>
</evidence>
<evidence type="ECO:0000256" key="5">
    <source>
        <dbReference type="SAM" id="MobiDB-lite"/>
    </source>
</evidence>
<dbReference type="Proteomes" id="UP001201873">
    <property type="component" value="Unassembled WGS sequence"/>
</dbReference>
<dbReference type="InterPro" id="IPR010445">
    <property type="entry name" value="LapA_dom"/>
</dbReference>
<feature type="transmembrane region" description="Helical" evidence="6">
    <location>
        <begin position="136"/>
        <end position="156"/>
    </location>
</feature>
<gene>
    <name evidence="8" type="ORF">MXD59_09545</name>
</gene>
<protein>
    <submittedName>
        <fullName evidence="8">Lipopolysaccharide assembly protein LapA domain-containing protein</fullName>
    </submittedName>
</protein>
<reference evidence="8 9" key="1">
    <citation type="submission" date="2022-04" db="EMBL/GenBank/DDBJ databases">
        <title>Genome diversity in the genus Frankia.</title>
        <authorList>
            <person name="Carlos-Shanley C."/>
            <person name="Hahn D."/>
        </authorList>
    </citation>
    <scope>NUCLEOTIDE SEQUENCE [LARGE SCALE GENOMIC DNA]</scope>
    <source>
        <strain evidence="8 9">Ag45/Mut15</strain>
    </source>
</reference>
<keyword evidence="1" id="KW-1003">Cell membrane</keyword>
<dbReference type="EMBL" id="JALKFT010000007">
    <property type="protein sequence ID" value="MCK9876016.1"/>
    <property type="molecule type" value="Genomic_DNA"/>
</dbReference>
<evidence type="ECO:0000259" key="7">
    <source>
        <dbReference type="Pfam" id="PF06305"/>
    </source>
</evidence>
<keyword evidence="4 6" id="KW-0472">Membrane</keyword>
<dbReference type="Pfam" id="PF06305">
    <property type="entry name" value="LapA_dom"/>
    <property type="match status" value="1"/>
</dbReference>
<evidence type="ECO:0000256" key="4">
    <source>
        <dbReference type="ARBA" id="ARBA00023136"/>
    </source>
</evidence>
<feature type="transmembrane region" description="Helical" evidence="6">
    <location>
        <begin position="95"/>
        <end position="116"/>
    </location>
</feature>
<feature type="region of interest" description="Disordered" evidence="5">
    <location>
        <begin position="1"/>
        <end position="86"/>
    </location>
</feature>
<accession>A0ABT0JWT5</accession>
<evidence type="ECO:0000313" key="8">
    <source>
        <dbReference type="EMBL" id="MCK9876016.1"/>
    </source>
</evidence>
<keyword evidence="3 6" id="KW-1133">Transmembrane helix</keyword>
<keyword evidence="9" id="KW-1185">Reference proteome</keyword>